<dbReference type="Proteomes" id="UP001176941">
    <property type="component" value="Chromosome X"/>
</dbReference>
<protein>
    <submittedName>
        <fullName evidence="2">Uncharacterized protein</fullName>
    </submittedName>
</protein>
<feature type="region of interest" description="Disordered" evidence="1">
    <location>
        <begin position="19"/>
        <end position="82"/>
    </location>
</feature>
<evidence type="ECO:0000313" key="2">
    <source>
        <dbReference type="EMBL" id="CAI9180128.1"/>
    </source>
</evidence>
<feature type="region of interest" description="Disordered" evidence="1">
    <location>
        <begin position="140"/>
        <end position="188"/>
    </location>
</feature>
<reference evidence="2" key="1">
    <citation type="submission" date="2023-04" db="EMBL/GenBank/DDBJ databases">
        <authorList>
            <consortium name="ELIXIR-Norway"/>
        </authorList>
    </citation>
    <scope>NUCLEOTIDE SEQUENCE [LARGE SCALE GENOMIC DNA]</scope>
</reference>
<sequence>MREEAHRVQTRPAALRVGKGLGGWEEYGAEKRREEGRKGQRRAQRGRSLPLTVPARGTVESRDPRHRPRPLLQPACPSAPDSCTRLPVPPLTANSGAEWQQTAATTFPSPRSVTAVAQVTAGYRSRRYFLFRRQDFRARGRRAHRQKGEGFCPSQWSRPRPSCPPRRIKVKPLSGPAPPGGADRALSA</sequence>
<organism evidence="2 3">
    <name type="scientific">Rangifer tarandus platyrhynchus</name>
    <name type="common">Svalbard reindeer</name>
    <dbReference type="NCBI Taxonomy" id="3082113"/>
    <lineage>
        <taxon>Eukaryota</taxon>
        <taxon>Metazoa</taxon>
        <taxon>Chordata</taxon>
        <taxon>Craniata</taxon>
        <taxon>Vertebrata</taxon>
        <taxon>Euteleostomi</taxon>
        <taxon>Mammalia</taxon>
        <taxon>Eutheria</taxon>
        <taxon>Laurasiatheria</taxon>
        <taxon>Artiodactyla</taxon>
        <taxon>Ruminantia</taxon>
        <taxon>Pecora</taxon>
        <taxon>Cervidae</taxon>
        <taxon>Odocoileinae</taxon>
        <taxon>Rangifer</taxon>
    </lineage>
</organism>
<proteinExistence type="predicted"/>
<evidence type="ECO:0000313" key="3">
    <source>
        <dbReference type="Proteomes" id="UP001176941"/>
    </source>
</evidence>
<dbReference type="EMBL" id="OX460343">
    <property type="protein sequence ID" value="CAI9180128.1"/>
    <property type="molecule type" value="Genomic_DNA"/>
</dbReference>
<accession>A0ABN9A1K6</accession>
<gene>
    <name evidence="2" type="ORF">MRATA1EN1_LOCUS29090</name>
</gene>
<name>A0ABN9A1K6_RANTA</name>
<evidence type="ECO:0000256" key="1">
    <source>
        <dbReference type="SAM" id="MobiDB-lite"/>
    </source>
</evidence>
<feature type="compositionally biased region" description="Basic and acidic residues" evidence="1">
    <location>
        <begin position="28"/>
        <end position="38"/>
    </location>
</feature>
<keyword evidence="3" id="KW-1185">Reference proteome</keyword>